<evidence type="ECO:0000313" key="9">
    <source>
        <dbReference type="EMBL" id="KAK7532021.1"/>
    </source>
</evidence>
<feature type="transmembrane region" description="Helical" evidence="7">
    <location>
        <begin position="185"/>
        <end position="205"/>
    </location>
</feature>
<feature type="region of interest" description="Disordered" evidence="6">
    <location>
        <begin position="399"/>
        <end position="423"/>
    </location>
</feature>
<dbReference type="PANTHER" id="PTHR33048:SF2">
    <property type="entry name" value="SRPK"/>
    <property type="match status" value="1"/>
</dbReference>
<dbReference type="EMBL" id="JBBPEH010000011">
    <property type="protein sequence ID" value="KAK7532021.1"/>
    <property type="molecule type" value="Genomic_DNA"/>
</dbReference>
<feature type="transmembrane region" description="Helical" evidence="7">
    <location>
        <begin position="90"/>
        <end position="113"/>
    </location>
</feature>
<keyword evidence="3 7" id="KW-1133">Transmembrane helix</keyword>
<dbReference type="RefSeq" id="XP_066651691.1">
    <property type="nucleotide sequence ID" value="XM_066801319.1"/>
</dbReference>
<evidence type="ECO:0000256" key="6">
    <source>
        <dbReference type="SAM" id="MobiDB-lite"/>
    </source>
</evidence>
<dbReference type="InterPro" id="IPR049326">
    <property type="entry name" value="Rhodopsin_dom_fungi"/>
</dbReference>
<dbReference type="InterPro" id="IPR052337">
    <property type="entry name" value="SAT4-like"/>
</dbReference>
<evidence type="ECO:0000256" key="1">
    <source>
        <dbReference type="ARBA" id="ARBA00004141"/>
    </source>
</evidence>
<comment type="caution">
    <text evidence="9">The sequence shown here is derived from an EMBL/GenBank/DDBJ whole genome shotgun (WGS) entry which is preliminary data.</text>
</comment>
<accession>A0ABR1LC36</accession>
<dbReference type="GeneID" id="92034225"/>
<reference evidence="9 10" key="1">
    <citation type="submission" date="2024-04" db="EMBL/GenBank/DDBJ databases">
        <title>Phyllosticta paracitricarpa is synonymous to the EU quarantine fungus P. citricarpa based on phylogenomic analyses.</title>
        <authorList>
            <consortium name="Lawrence Berkeley National Laboratory"/>
            <person name="Van ingen-buijs V.A."/>
            <person name="Van westerhoven A.C."/>
            <person name="Haridas S."/>
            <person name="Skiadas P."/>
            <person name="Martin F."/>
            <person name="Groenewald J.Z."/>
            <person name="Crous P.W."/>
            <person name="Seidl M.F."/>
        </authorList>
    </citation>
    <scope>NUCLEOTIDE SEQUENCE [LARGE SCALE GENOMIC DNA]</scope>
    <source>
        <strain evidence="9 10">CPC 17464</strain>
    </source>
</reference>
<feature type="transmembrane region" description="Helical" evidence="7">
    <location>
        <begin position="297"/>
        <end position="319"/>
    </location>
</feature>
<evidence type="ECO:0000256" key="5">
    <source>
        <dbReference type="ARBA" id="ARBA00038359"/>
    </source>
</evidence>
<keyword evidence="2 7" id="KW-0812">Transmembrane</keyword>
<comment type="subcellular location">
    <subcellularLocation>
        <location evidence="1">Membrane</location>
        <topology evidence="1">Multi-pass membrane protein</topology>
    </subcellularLocation>
</comment>
<evidence type="ECO:0000313" key="10">
    <source>
        <dbReference type="Proteomes" id="UP001360953"/>
    </source>
</evidence>
<evidence type="ECO:0000256" key="3">
    <source>
        <dbReference type="ARBA" id="ARBA00022989"/>
    </source>
</evidence>
<evidence type="ECO:0000256" key="2">
    <source>
        <dbReference type="ARBA" id="ARBA00022692"/>
    </source>
</evidence>
<dbReference type="PANTHER" id="PTHR33048">
    <property type="entry name" value="PTH11-LIKE INTEGRAL MEMBRANE PROTEIN (AFU_ORTHOLOGUE AFUA_5G11245)"/>
    <property type="match status" value="1"/>
</dbReference>
<feature type="domain" description="Rhodopsin" evidence="8">
    <location>
        <begin position="108"/>
        <end position="354"/>
    </location>
</feature>
<dbReference type="Pfam" id="PF20684">
    <property type="entry name" value="Fung_rhodopsin"/>
    <property type="match status" value="1"/>
</dbReference>
<name>A0ABR1LC36_9PEZI</name>
<keyword evidence="10" id="KW-1185">Reference proteome</keyword>
<protein>
    <recommendedName>
        <fullName evidence="8">Rhodopsin domain-containing protein</fullName>
    </recommendedName>
</protein>
<keyword evidence="4 7" id="KW-0472">Membrane</keyword>
<comment type="similarity">
    <text evidence="5">Belongs to the SAT4 family.</text>
</comment>
<evidence type="ECO:0000256" key="7">
    <source>
        <dbReference type="SAM" id="Phobius"/>
    </source>
</evidence>
<sequence>MRCEQFHSAPDFHIVAAPHRPPPVRDFYFGASAQLCTSPPPPPTQPSRPTDAFLHLHSLLSSRLALLLPESSLPVSLLPAVKMYGFPIEVLIETTVAFIIGTLTTVLRLLLALNPLNTLAVDDKVMILATVLWWLAAGCFAFGGFYFRTTNAALTDEQRLALHLESERANAAKLGSIVVMVGWELVIAFIWTLKLSALFFFARLMGKVDGMRRQLQAATIFWALTLMAMLLYHHLRCVPFQRNWQIYPDPGDACQPAAALGAQYLLNVSDSVMDILLFGVALDFVRRMNLKVRFKHRMLLASIFSLGLVVVGLEVVVLYKLHTKGPMTDISANMWRSRKSYVSVIVTNIPSLYPDVLKSARRLRELVRSLRCRSATKSEISVDPPQIDLDMEQGRAVVRNSTAASPKHSEEMEVSRPSSTAKS</sequence>
<organism evidence="9 10">
    <name type="scientific">Phyllosticta citribraziliensis</name>
    <dbReference type="NCBI Taxonomy" id="989973"/>
    <lineage>
        <taxon>Eukaryota</taxon>
        <taxon>Fungi</taxon>
        <taxon>Dikarya</taxon>
        <taxon>Ascomycota</taxon>
        <taxon>Pezizomycotina</taxon>
        <taxon>Dothideomycetes</taxon>
        <taxon>Dothideomycetes incertae sedis</taxon>
        <taxon>Botryosphaeriales</taxon>
        <taxon>Phyllostictaceae</taxon>
        <taxon>Phyllosticta</taxon>
    </lineage>
</organism>
<gene>
    <name evidence="9" type="ORF">J3D65DRAFT_635444</name>
</gene>
<feature type="transmembrane region" description="Helical" evidence="7">
    <location>
        <begin position="125"/>
        <end position="147"/>
    </location>
</feature>
<dbReference type="Proteomes" id="UP001360953">
    <property type="component" value="Unassembled WGS sequence"/>
</dbReference>
<evidence type="ECO:0000256" key="4">
    <source>
        <dbReference type="ARBA" id="ARBA00023136"/>
    </source>
</evidence>
<evidence type="ECO:0000259" key="8">
    <source>
        <dbReference type="Pfam" id="PF20684"/>
    </source>
</evidence>
<proteinExistence type="inferred from homology"/>
<feature type="transmembrane region" description="Helical" evidence="7">
    <location>
        <begin position="217"/>
        <end position="235"/>
    </location>
</feature>